<dbReference type="Proteomes" id="UP000244915">
    <property type="component" value="Chromosome 1"/>
</dbReference>
<keyword evidence="3" id="KW-0812">Transmembrane</keyword>
<dbReference type="PANTHER" id="PTHR30576:SF0">
    <property type="entry name" value="UNDECAPRENYL-PHOSPHATE N-ACETYLGALACTOSAMINYL 1-PHOSPHATE TRANSFERASE-RELATED"/>
    <property type="match status" value="1"/>
</dbReference>
<comment type="similarity">
    <text evidence="1">Belongs to the bacterial sugar transferase family.</text>
</comment>
<accession>A0A2U8H9R7</accession>
<sequence length="428" mass="48113">MRHRLHFAFWLGFFPGSLSFPRIFPMNFSTQKELEKPHTYRTLDDSSPRFTDFQSSHYRTELSSQSARDTGYASGAVAGAEAWPSGGRRAIWPRFSVGFQPRSRFVYRAYNFAIAMTLFLMVLPLFLVITALLALTQGAPIFYRGPRIGENGELFDVFKFRSLDSNKAAMITKDKVLPKGSGIETPMGLFLRETRLDEIPQLLNVIKGDMNMCGPRPVRPEIAAQYAATIPDYERRFRVKPGMIGPAQAFMSHGTSKAIRSRLNNKLCRTEVSYFGEISLVFIVGACVVARTVSRIGTTVFGRRSERIEAARARVYDMRFVSDDGQSRAVFWVDEDQLILDQGNALNVPLLGRLTMLLPDGQTRNAAVELSTVQATAPNGRVQVSYKPKSEYAEHILSRYLFQAVVVPHRSEFLSAKLRRALTRSTAA</sequence>
<dbReference type="GO" id="GO:0000271">
    <property type="term" value="P:polysaccharide biosynthetic process"/>
    <property type="evidence" value="ECO:0007669"/>
    <property type="project" value="UniProtKB-KW"/>
</dbReference>
<dbReference type="Pfam" id="PF02397">
    <property type="entry name" value="Bac_transf"/>
    <property type="match status" value="1"/>
</dbReference>
<feature type="transmembrane region" description="Helical" evidence="3">
    <location>
        <begin position="109"/>
        <end position="135"/>
    </location>
</feature>
<evidence type="ECO:0000256" key="3">
    <source>
        <dbReference type="SAM" id="Phobius"/>
    </source>
</evidence>
<dbReference type="KEGG" id="ypac:CEW88_02970"/>
<keyword evidence="3" id="KW-0472">Membrane</keyword>
<dbReference type="InterPro" id="IPR003362">
    <property type="entry name" value="Bact_transf"/>
</dbReference>
<evidence type="ECO:0000313" key="6">
    <source>
        <dbReference type="Proteomes" id="UP000244915"/>
    </source>
</evidence>
<dbReference type="EMBL" id="CP022189">
    <property type="protein sequence ID" value="AWI82717.1"/>
    <property type="molecule type" value="Genomic_DNA"/>
</dbReference>
<evidence type="ECO:0000313" key="5">
    <source>
        <dbReference type="EMBL" id="AWI82717.1"/>
    </source>
</evidence>
<reference evidence="5 6" key="1">
    <citation type="submission" date="2017-06" db="EMBL/GenBank/DDBJ databases">
        <title>Yangia sp. YSBP01 complete genome sequence.</title>
        <authorList>
            <person name="Woo J.-H."/>
            <person name="Kim H.-S."/>
        </authorList>
    </citation>
    <scope>NUCLEOTIDE SEQUENCE [LARGE SCALE GENOMIC DNA]</scope>
    <source>
        <strain evidence="5 6">YSBP01</strain>
    </source>
</reference>
<evidence type="ECO:0000259" key="4">
    <source>
        <dbReference type="Pfam" id="PF02397"/>
    </source>
</evidence>
<keyword evidence="3" id="KW-1133">Transmembrane helix</keyword>
<dbReference type="AlphaFoldDB" id="A0A2U8H9R7"/>
<gene>
    <name evidence="5" type="ORF">CEW88_02970</name>
</gene>
<evidence type="ECO:0000256" key="2">
    <source>
        <dbReference type="ARBA" id="ARBA00023169"/>
    </source>
</evidence>
<evidence type="ECO:0000256" key="1">
    <source>
        <dbReference type="ARBA" id="ARBA00006464"/>
    </source>
</evidence>
<name>A0A2U8H9R7_9RHOB</name>
<proteinExistence type="inferred from homology"/>
<organism evidence="5 6">
    <name type="scientific">Alloyangia pacifica</name>
    <dbReference type="NCBI Taxonomy" id="311180"/>
    <lineage>
        <taxon>Bacteria</taxon>
        <taxon>Pseudomonadati</taxon>
        <taxon>Pseudomonadota</taxon>
        <taxon>Alphaproteobacteria</taxon>
        <taxon>Rhodobacterales</taxon>
        <taxon>Roseobacteraceae</taxon>
        <taxon>Alloyangia</taxon>
    </lineage>
</organism>
<protein>
    <recommendedName>
        <fullName evidence="4">Bacterial sugar transferase domain-containing protein</fullName>
    </recommendedName>
</protein>
<dbReference type="GO" id="GO:0016780">
    <property type="term" value="F:phosphotransferase activity, for other substituted phosphate groups"/>
    <property type="evidence" value="ECO:0007669"/>
    <property type="project" value="TreeGrafter"/>
</dbReference>
<dbReference type="PANTHER" id="PTHR30576">
    <property type="entry name" value="COLANIC BIOSYNTHESIS UDP-GLUCOSE LIPID CARRIER TRANSFERASE"/>
    <property type="match status" value="1"/>
</dbReference>
<feature type="domain" description="Bacterial sugar transferase" evidence="4">
    <location>
        <begin position="108"/>
        <end position="282"/>
    </location>
</feature>
<keyword evidence="2" id="KW-0270">Exopolysaccharide synthesis</keyword>